<accession>A0AAV1JS12</accession>
<keyword evidence="3" id="KW-1185">Reference proteome</keyword>
<dbReference type="EMBL" id="CAVLEF010000132">
    <property type="protein sequence ID" value="CAK1552192.1"/>
    <property type="molecule type" value="Genomic_DNA"/>
</dbReference>
<sequence>MCRWRAAWRRPNTLNDKPTAKHRLCHSLGLTSPSGLAYASLTQRRAARRIGDGEPIRPATARTDPSTAASQSHMDPTLPSQTPPPPLTPPQKTPYCK</sequence>
<organism evidence="2 3">
    <name type="scientific">Leptosia nina</name>
    <dbReference type="NCBI Taxonomy" id="320188"/>
    <lineage>
        <taxon>Eukaryota</taxon>
        <taxon>Metazoa</taxon>
        <taxon>Ecdysozoa</taxon>
        <taxon>Arthropoda</taxon>
        <taxon>Hexapoda</taxon>
        <taxon>Insecta</taxon>
        <taxon>Pterygota</taxon>
        <taxon>Neoptera</taxon>
        <taxon>Endopterygota</taxon>
        <taxon>Lepidoptera</taxon>
        <taxon>Glossata</taxon>
        <taxon>Ditrysia</taxon>
        <taxon>Papilionoidea</taxon>
        <taxon>Pieridae</taxon>
        <taxon>Pierinae</taxon>
        <taxon>Leptosia</taxon>
    </lineage>
</organism>
<protein>
    <submittedName>
        <fullName evidence="2">Uncharacterized protein</fullName>
    </submittedName>
</protein>
<comment type="caution">
    <text evidence="2">The sequence shown here is derived from an EMBL/GenBank/DDBJ whole genome shotgun (WGS) entry which is preliminary data.</text>
</comment>
<dbReference type="AlphaFoldDB" id="A0AAV1JS12"/>
<evidence type="ECO:0000313" key="2">
    <source>
        <dbReference type="EMBL" id="CAK1552192.1"/>
    </source>
</evidence>
<evidence type="ECO:0000256" key="1">
    <source>
        <dbReference type="SAM" id="MobiDB-lite"/>
    </source>
</evidence>
<feature type="compositionally biased region" description="Pro residues" evidence="1">
    <location>
        <begin position="81"/>
        <end position="97"/>
    </location>
</feature>
<feature type="compositionally biased region" description="Polar residues" evidence="1">
    <location>
        <begin position="63"/>
        <end position="74"/>
    </location>
</feature>
<evidence type="ECO:0000313" key="3">
    <source>
        <dbReference type="Proteomes" id="UP001497472"/>
    </source>
</evidence>
<feature type="region of interest" description="Disordered" evidence="1">
    <location>
        <begin position="42"/>
        <end position="97"/>
    </location>
</feature>
<gene>
    <name evidence="2" type="ORF">LNINA_LOCUS11255</name>
</gene>
<proteinExistence type="predicted"/>
<name>A0AAV1JS12_9NEOP</name>
<reference evidence="2 3" key="1">
    <citation type="submission" date="2023-11" db="EMBL/GenBank/DDBJ databases">
        <authorList>
            <person name="Okamura Y."/>
        </authorList>
    </citation>
    <scope>NUCLEOTIDE SEQUENCE [LARGE SCALE GENOMIC DNA]</scope>
</reference>
<dbReference type="Proteomes" id="UP001497472">
    <property type="component" value="Unassembled WGS sequence"/>
</dbReference>